<dbReference type="OrthoDB" id="3538755at2759"/>
<evidence type="ECO:0000256" key="1">
    <source>
        <dbReference type="SAM" id="MobiDB-lite"/>
    </source>
</evidence>
<protein>
    <submittedName>
        <fullName evidence="2">Uncharacterized protein</fullName>
    </submittedName>
</protein>
<feature type="region of interest" description="Disordered" evidence="1">
    <location>
        <begin position="123"/>
        <end position="149"/>
    </location>
</feature>
<proteinExistence type="predicted"/>
<evidence type="ECO:0000313" key="3">
    <source>
        <dbReference type="Proteomes" id="UP000531561"/>
    </source>
</evidence>
<dbReference type="Proteomes" id="UP000531561">
    <property type="component" value="Unassembled WGS sequence"/>
</dbReference>
<evidence type="ECO:0000313" key="2">
    <source>
        <dbReference type="EMBL" id="KAF5868348.1"/>
    </source>
</evidence>
<keyword evidence="3" id="KW-1185">Reference proteome</keyword>
<feature type="compositionally biased region" description="Polar residues" evidence="1">
    <location>
        <begin position="123"/>
        <end position="146"/>
    </location>
</feature>
<dbReference type="EMBL" id="JABFCT010000026">
    <property type="protein sequence ID" value="KAF5868348.1"/>
    <property type="molecule type" value="Genomic_DNA"/>
</dbReference>
<dbReference type="RefSeq" id="XP_037187297.1">
    <property type="nucleotide sequence ID" value="XM_037337917.1"/>
</dbReference>
<dbReference type="GeneID" id="59261609"/>
<dbReference type="AlphaFoldDB" id="A0A8H6AJG1"/>
<reference evidence="2 3" key="1">
    <citation type="journal article" date="2020" name="Phytopathology">
        <title>A high-quality genome resource of Botrytis fragariae, a new and rapidly spreading fungal pathogen causing strawberry gray mold in the U.S.A.</title>
        <authorList>
            <person name="Wu Y."/>
            <person name="Saski C.A."/>
            <person name="Schnabel G."/>
            <person name="Xiao S."/>
            <person name="Hu M."/>
        </authorList>
    </citation>
    <scope>NUCLEOTIDE SEQUENCE [LARGE SCALE GENOMIC DNA]</scope>
    <source>
        <strain evidence="2 3">BVB16</strain>
    </source>
</reference>
<feature type="region of interest" description="Disordered" evidence="1">
    <location>
        <begin position="423"/>
        <end position="442"/>
    </location>
</feature>
<organism evidence="2 3">
    <name type="scientific">Botrytis fragariae</name>
    <dbReference type="NCBI Taxonomy" id="1964551"/>
    <lineage>
        <taxon>Eukaryota</taxon>
        <taxon>Fungi</taxon>
        <taxon>Dikarya</taxon>
        <taxon>Ascomycota</taxon>
        <taxon>Pezizomycotina</taxon>
        <taxon>Leotiomycetes</taxon>
        <taxon>Helotiales</taxon>
        <taxon>Sclerotiniaceae</taxon>
        <taxon>Botrytis</taxon>
    </lineage>
</organism>
<gene>
    <name evidence="2" type="ORF">Bfra_007546</name>
</gene>
<accession>A0A8H6AJG1</accession>
<feature type="compositionally biased region" description="Basic residues" evidence="1">
    <location>
        <begin position="384"/>
        <end position="393"/>
    </location>
</feature>
<comment type="caution">
    <text evidence="2">The sequence shown here is derived from an EMBL/GenBank/DDBJ whole genome shotgun (WGS) entry which is preliminary data.</text>
</comment>
<feature type="region of interest" description="Disordered" evidence="1">
    <location>
        <begin position="369"/>
        <end position="403"/>
    </location>
</feature>
<sequence length="575" mass="65795">MNTNFNTTNRNGVYDSGINSAIDEYNLDGHIIVGILGDPASNNDDAQTRLRLRNSLVTIFENDDPSIYRSTSFGIDKMQNLRMQEPQVEGHHIRETALHGFNDVYDDEKGGRLKNLNELETSFDSSRLGDQQPTQQHADDQNQGFRSGTDIPTVHNMLDLESTEDDDCEFEIVSPEEMIRLWGIPPAIRGGNDVSSQVETNLPLRNQNQPLILSDNNSSHYHISNGDLGRRFYDTWDGTNFDDRMAGLSGSNQENILGRELLTTETSTGLDKLCSRYGIPDLDNQIPESIRPPQFPQVHIHLTDYPQSDGNWTSASHRINYNDYLNTDRSSEYSIDLPQQTIQYFNVNSGGYESGSQNETHGNQVPVLQKRSQESHQQGNHGLVPRKRTRSRGTKTTPVQAGGMYVAGGLSDLEDRFEMDEINRGSHNPTKRNKVAKTKYVSQPRVEQRSYCMSRVSVSLEEMKAIDPDYDKHPHRAFLPERMDCSQQAGMKAILMPTRMIKLINAHRQKAREEERKNFTGRKIPRDFKLRPVRHKDFEAFQVARRKEEETRSYENRQRRFANCRSSNLVRDENQ</sequence>
<name>A0A8H6AJG1_9HELO</name>